<dbReference type="InParanoid" id="A0BUC1"/>
<dbReference type="EMBL" id="CT868018">
    <property type="protein sequence ID" value="CAK62138.1"/>
    <property type="molecule type" value="Genomic_DNA"/>
</dbReference>
<sequence length="365" mass="44498">MLQFRGFLIFDLKRSIFFFEMRRDIELDPKWFAFQKDVRKKFNEQDVLEDKVLEMSNIYGKIRGKFDDFQKRFLILIAQNSVEDIYLAELLNEIFSILIVQEHYIKFFKEELEALAFFEVEKIIQNKEYYLIQNFHSMHIPNLFSQISDNQKLLFSNDVELQMEVSQQQGQCTKEQIIFKGFTIFDTQRQCFYMLIKRGFENDELWKMQRTQISQYLLKRSKDPLQHFFLNYEMGQFLFEYDNQAKNYFILLTDSTSSQHPQYQLLSKLKALVQKIPNYQKLNKPQIENLLKFNLVEVIEAEERIYYQKYYPNWIEEEKKINRKLLRQRGMTQISFQDQGTYYNDEFSLTDFASQRVRFVHDLFQ</sequence>
<dbReference type="OMA" id="EYDNQAK"/>
<dbReference type="RefSeq" id="XP_001429536.1">
    <property type="nucleotide sequence ID" value="XM_001429499.1"/>
</dbReference>
<dbReference type="Proteomes" id="UP000000600">
    <property type="component" value="Unassembled WGS sequence"/>
</dbReference>
<name>A0BUC1_PARTE</name>
<dbReference type="OrthoDB" id="293350at2759"/>
<reference evidence="1 2" key="1">
    <citation type="journal article" date="2006" name="Nature">
        <title>Global trends of whole-genome duplications revealed by the ciliate Paramecium tetraurelia.</title>
        <authorList>
            <consortium name="Genoscope"/>
            <person name="Aury J.-M."/>
            <person name="Jaillon O."/>
            <person name="Duret L."/>
            <person name="Noel B."/>
            <person name="Jubin C."/>
            <person name="Porcel B.M."/>
            <person name="Segurens B."/>
            <person name="Daubin V."/>
            <person name="Anthouard V."/>
            <person name="Aiach N."/>
            <person name="Arnaiz O."/>
            <person name="Billaut A."/>
            <person name="Beisson J."/>
            <person name="Blanc I."/>
            <person name="Bouhouche K."/>
            <person name="Camara F."/>
            <person name="Duharcourt S."/>
            <person name="Guigo R."/>
            <person name="Gogendeau D."/>
            <person name="Katinka M."/>
            <person name="Keller A.-M."/>
            <person name="Kissmehl R."/>
            <person name="Klotz C."/>
            <person name="Koll F."/>
            <person name="Le Moue A."/>
            <person name="Lepere C."/>
            <person name="Malinsky S."/>
            <person name="Nowacki M."/>
            <person name="Nowak J.K."/>
            <person name="Plattner H."/>
            <person name="Poulain J."/>
            <person name="Ruiz F."/>
            <person name="Serrano V."/>
            <person name="Zagulski M."/>
            <person name="Dessen P."/>
            <person name="Betermier M."/>
            <person name="Weissenbach J."/>
            <person name="Scarpelli C."/>
            <person name="Schachter V."/>
            <person name="Sperling L."/>
            <person name="Meyer E."/>
            <person name="Cohen J."/>
            <person name="Wincker P."/>
        </authorList>
    </citation>
    <scope>NUCLEOTIDE SEQUENCE [LARGE SCALE GENOMIC DNA]</scope>
    <source>
        <strain evidence="1 2">Stock d4-2</strain>
    </source>
</reference>
<dbReference type="HOGENOM" id="CLU_744874_0_0_1"/>
<dbReference type="KEGG" id="ptm:GSPATT00032370001"/>
<evidence type="ECO:0000313" key="2">
    <source>
        <dbReference type="Proteomes" id="UP000000600"/>
    </source>
</evidence>
<accession>A0BUC1</accession>
<evidence type="ECO:0000313" key="1">
    <source>
        <dbReference type="EMBL" id="CAK62138.1"/>
    </source>
</evidence>
<organism evidence="1 2">
    <name type="scientific">Paramecium tetraurelia</name>
    <dbReference type="NCBI Taxonomy" id="5888"/>
    <lineage>
        <taxon>Eukaryota</taxon>
        <taxon>Sar</taxon>
        <taxon>Alveolata</taxon>
        <taxon>Ciliophora</taxon>
        <taxon>Intramacronucleata</taxon>
        <taxon>Oligohymenophorea</taxon>
        <taxon>Peniculida</taxon>
        <taxon>Parameciidae</taxon>
        <taxon>Paramecium</taxon>
    </lineage>
</organism>
<dbReference type="GeneID" id="5015320"/>
<proteinExistence type="predicted"/>
<gene>
    <name evidence="1" type="ORF">GSPATT00032370001</name>
</gene>
<protein>
    <submittedName>
        <fullName evidence="1">Uncharacterized protein</fullName>
    </submittedName>
</protein>
<dbReference type="AlphaFoldDB" id="A0BUC1"/>
<keyword evidence="2" id="KW-1185">Reference proteome</keyword>